<feature type="domain" description="Outer membrane protein beta-barrel" evidence="2">
    <location>
        <begin position="18"/>
        <end position="179"/>
    </location>
</feature>
<dbReference type="Pfam" id="PF13568">
    <property type="entry name" value="OMP_b-brl_2"/>
    <property type="match status" value="1"/>
</dbReference>
<keyword evidence="1" id="KW-0732">Signal</keyword>
<feature type="signal peptide" evidence="1">
    <location>
        <begin position="1"/>
        <end position="19"/>
    </location>
</feature>
<feature type="chain" id="PRO_5015689055" evidence="1">
    <location>
        <begin position="20"/>
        <end position="203"/>
    </location>
</feature>
<evidence type="ECO:0000256" key="1">
    <source>
        <dbReference type="SAM" id="SignalP"/>
    </source>
</evidence>
<accession>A0A2S1YTA7</accession>
<dbReference type="EMBL" id="CP029255">
    <property type="protein sequence ID" value="AWK07315.1"/>
    <property type="molecule type" value="Genomic_DNA"/>
</dbReference>
<dbReference type="Proteomes" id="UP000245250">
    <property type="component" value="Chromosome"/>
</dbReference>
<dbReference type="InterPro" id="IPR011250">
    <property type="entry name" value="OMP/PagP_B-barrel"/>
</dbReference>
<gene>
    <name evidence="3" type="ORF">HYN56_00655</name>
</gene>
<evidence type="ECO:0000259" key="2">
    <source>
        <dbReference type="Pfam" id="PF13568"/>
    </source>
</evidence>
<reference evidence="3 4" key="1">
    <citation type="submission" date="2018-05" db="EMBL/GenBank/DDBJ databases">
        <title>Genome sequencing of Flavobacterium sp. HYN0056.</title>
        <authorList>
            <person name="Yi H."/>
            <person name="Baek C."/>
        </authorList>
    </citation>
    <scope>NUCLEOTIDE SEQUENCE [LARGE SCALE GENOMIC DNA]</scope>
    <source>
        <strain evidence="3 4">HYN0056</strain>
    </source>
</reference>
<name>A0A2S1YTA7_9FLAO</name>
<proteinExistence type="predicted"/>
<dbReference type="RefSeq" id="WP_109194688.1">
    <property type="nucleotide sequence ID" value="NZ_CP029255.1"/>
</dbReference>
<dbReference type="AlphaFoldDB" id="A0A2S1YTA7"/>
<keyword evidence="4" id="KW-1185">Reference proteome</keyword>
<evidence type="ECO:0000313" key="3">
    <source>
        <dbReference type="EMBL" id="AWK07315.1"/>
    </source>
</evidence>
<dbReference type="OrthoDB" id="947434at2"/>
<dbReference type="InterPro" id="IPR025665">
    <property type="entry name" value="Beta-barrel_OMP_2"/>
</dbReference>
<protein>
    <submittedName>
        <fullName evidence="3">PorT family protein</fullName>
    </submittedName>
</protein>
<dbReference type="KEGG" id="fcr:HYN56_00655"/>
<dbReference type="SUPFAM" id="SSF56925">
    <property type="entry name" value="OMPA-like"/>
    <property type="match status" value="1"/>
</dbReference>
<dbReference type="Gene3D" id="2.40.160.20">
    <property type="match status" value="1"/>
</dbReference>
<organism evidence="3 4">
    <name type="scientific">Flavobacterium crocinum</name>
    <dbReference type="NCBI Taxonomy" id="2183896"/>
    <lineage>
        <taxon>Bacteria</taxon>
        <taxon>Pseudomonadati</taxon>
        <taxon>Bacteroidota</taxon>
        <taxon>Flavobacteriia</taxon>
        <taxon>Flavobacteriales</taxon>
        <taxon>Flavobacteriaceae</taxon>
        <taxon>Flavobacterium</taxon>
    </lineage>
</organism>
<evidence type="ECO:0000313" key="4">
    <source>
        <dbReference type="Proteomes" id="UP000245250"/>
    </source>
</evidence>
<sequence>MKKIILSAMAVMAFGFANAQEVKYGVKGGLNLSSLSGDTDGMDLKSKFGFHAGGFVEIKFSEKFAIQPELLYSTQGTRFDDMEVEGYKTKTCFNFDYINVPVMFKYFAVEKFFIEAGPQIGFLTSAKARVKVDQLNIDNKEDIKENFESIDFGLNFGAGYEFTENIFASARYNLGLANIAKTEAGDDSKVHNGVFSVSVGYKF</sequence>